<name>A0ACD0P550_9BASI</name>
<dbReference type="Proteomes" id="UP000245626">
    <property type="component" value="Unassembled WGS sequence"/>
</dbReference>
<evidence type="ECO:0000313" key="2">
    <source>
        <dbReference type="Proteomes" id="UP000245626"/>
    </source>
</evidence>
<organism evidence="1 2">
    <name type="scientific">Violaceomyces palustris</name>
    <dbReference type="NCBI Taxonomy" id="1673888"/>
    <lineage>
        <taxon>Eukaryota</taxon>
        <taxon>Fungi</taxon>
        <taxon>Dikarya</taxon>
        <taxon>Basidiomycota</taxon>
        <taxon>Ustilaginomycotina</taxon>
        <taxon>Ustilaginomycetes</taxon>
        <taxon>Violaceomycetales</taxon>
        <taxon>Violaceomycetaceae</taxon>
        <taxon>Violaceomyces</taxon>
    </lineage>
</organism>
<proteinExistence type="predicted"/>
<keyword evidence="2" id="KW-1185">Reference proteome</keyword>
<reference evidence="1 2" key="1">
    <citation type="journal article" date="2018" name="Mol. Biol. Evol.">
        <title>Broad Genomic Sampling Reveals a Smut Pathogenic Ancestry of the Fungal Clade Ustilaginomycotina.</title>
        <authorList>
            <person name="Kijpornyongpan T."/>
            <person name="Mondo S.J."/>
            <person name="Barry K."/>
            <person name="Sandor L."/>
            <person name="Lee J."/>
            <person name="Lipzen A."/>
            <person name="Pangilinan J."/>
            <person name="LaButti K."/>
            <person name="Hainaut M."/>
            <person name="Henrissat B."/>
            <person name="Grigoriev I.V."/>
            <person name="Spatafora J.W."/>
            <person name="Aime M.C."/>
        </authorList>
    </citation>
    <scope>NUCLEOTIDE SEQUENCE [LARGE SCALE GENOMIC DNA]</scope>
    <source>
        <strain evidence="1 2">SA 807</strain>
    </source>
</reference>
<sequence>MAATNASKTLQHLLPRSVGGLPSRWISSSSTSGSVGKEDGTKTILELLKSDLKDAMRSKDSSRAAMLRSVLSDHQYSEKQVGGGGGKPSTITQIIQKQIQKRKEASEQYLNAKRSDLSEKEEAEIESLKKFLPRQLEDQEILTKVEEAFESFKVSGGEGKSTTNPKKLEGILIRSLSELVESGSTTNQHVSRNVKSFLQGREI</sequence>
<accession>A0ACD0P550</accession>
<gene>
    <name evidence="1" type="ORF">IE53DRAFT_384414</name>
</gene>
<protein>
    <submittedName>
        <fullName evidence="1">GatB/YqeY domain-containing protein</fullName>
    </submittedName>
</protein>
<dbReference type="EMBL" id="KZ819741">
    <property type="protein sequence ID" value="PWN53101.1"/>
    <property type="molecule type" value="Genomic_DNA"/>
</dbReference>
<evidence type="ECO:0000313" key="1">
    <source>
        <dbReference type="EMBL" id="PWN53101.1"/>
    </source>
</evidence>